<organism evidence="1 2">
    <name type="scientific">Segetibacter aerophilus</name>
    <dbReference type="NCBI Taxonomy" id="670293"/>
    <lineage>
        <taxon>Bacteria</taxon>
        <taxon>Pseudomonadati</taxon>
        <taxon>Bacteroidota</taxon>
        <taxon>Chitinophagia</taxon>
        <taxon>Chitinophagales</taxon>
        <taxon>Chitinophagaceae</taxon>
        <taxon>Segetibacter</taxon>
    </lineage>
</organism>
<comment type="caution">
    <text evidence="1">The sequence shown here is derived from an EMBL/GenBank/DDBJ whole genome shotgun (WGS) entry which is preliminary data.</text>
</comment>
<accession>A0A512BH25</accession>
<reference evidence="1 2" key="1">
    <citation type="submission" date="2019-07" db="EMBL/GenBank/DDBJ databases">
        <title>Whole genome shotgun sequence of Segetibacter aerophilus NBRC 106135.</title>
        <authorList>
            <person name="Hosoyama A."/>
            <person name="Uohara A."/>
            <person name="Ohji S."/>
            <person name="Ichikawa N."/>
        </authorList>
    </citation>
    <scope>NUCLEOTIDE SEQUENCE [LARGE SCALE GENOMIC DNA]</scope>
    <source>
        <strain evidence="1 2">NBRC 106135</strain>
    </source>
</reference>
<sequence length="147" mass="17121">MWPEEFKWKLALNQEDSFSHTITLIPENESLTKWTVLGQMMAIKNNFKANNIDQVVSTFTQASLQESPKAKYLVLEKDETTKNFWAIFKVETPNYPNDPIPESQLWYAIQGNSTLYVNFVAIKEKTLSKAFVEKWIKVFKSSHLINK</sequence>
<dbReference type="AlphaFoldDB" id="A0A512BH25"/>
<proteinExistence type="predicted"/>
<keyword evidence="2" id="KW-1185">Reference proteome</keyword>
<protein>
    <submittedName>
        <fullName evidence="1">Uncharacterized protein</fullName>
    </submittedName>
</protein>
<gene>
    <name evidence="1" type="ORF">SAE01_36130</name>
</gene>
<name>A0A512BH25_9BACT</name>
<dbReference type="EMBL" id="BJYT01000016">
    <property type="protein sequence ID" value="GEO11117.1"/>
    <property type="molecule type" value="Genomic_DNA"/>
</dbReference>
<dbReference type="Proteomes" id="UP000321513">
    <property type="component" value="Unassembled WGS sequence"/>
</dbReference>
<evidence type="ECO:0000313" key="2">
    <source>
        <dbReference type="Proteomes" id="UP000321513"/>
    </source>
</evidence>
<evidence type="ECO:0000313" key="1">
    <source>
        <dbReference type="EMBL" id="GEO11117.1"/>
    </source>
</evidence>